<feature type="compositionally biased region" description="Polar residues" evidence="5">
    <location>
        <begin position="79"/>
        <end position="89"/>
    </location>
</feature>
<evidence type="ECO:0000256" key="4">
    <source>
        <dbReference type="ARBA" id="ARBA00040133"/>
    </source>
</evidence>
<comment type="similarity">
    <text evidence="3">Belongs to the RPAP3 family.</text>
</comment>
<feature type="region of interest" description="Disordered" evidence="5">
    <location>
        <begin position="124"/>
        <end position="144"/>
    </location>
</feature>
<dbReference type="InterPro" id="IPR019734">
    <property type="entry name" value="TPR_rpt"/>
</dbReference>
<evidence type="ECO:0000256" key="5">
    <source>
        <dbReference type="SAM" id="MobiDB-lite"/>
    </source>
</evidence>
<dbReference type="GO" id="GO:0101031">
    <property type="term" value="C:protein folding chaperone complex"/>
    <property type="evidence" value="ECO:0007669"/>
    <property type="project" value="TreeGrafter"/>
</dbReference>
<dbReference type="SMART" id="SM00028">
    <property type="entry name" value="TPR"/>
    <property type="match status" value="3"/>
</dbReference>
<evidence type="ECO:0000256" key="2">
    <source>
        <dbReference type="ARBA" id="ARBA00022803"/>
    </source>
</evidence>
<dbReference type="OrthoDB" id="629492at2759"/>
<dbReference type="Proteomes" id="UP000749559">
    <property type="component" value="Unassembled WGS sequence"/>
</dbReference>
<comment type="caution">
    <text evidence="7">The sequence shown here is derived from an EMBL/GenBank/DDBJ whole genome shotgun (WGS) entry which is preliminary data.</text>
</comment>
<evidence type="ECO:0000313" key="8">
    <source>
        <dbReference type="Proteomes" id="UP000749559"/>
    </source>
</evidence>
<evidence type="ECO:0000256" key="1">
    <source>
        <dbReference type="ARBA" id="ARBA00022737"/>
    </source>
</evidence>
<evidence type="ECO:0000256" key="3">
    <source>
        <dbReference type="ARBA" id="ARBA00038275"/>
    </source>
</evidence>
<dbReference type="Gene3D" id="1.25.40.10">
    <property type="entry name" value="Tetratricopeptide repeat domain"/>
    <property type="match status" value="1"/>
</dbReference>
<dbReference type="SUPFAM" id="SSF48452">
    <property type="entry name" value="TPR-like"/>
    <property type="match status" value="1"/>
</dbReference>
<sequence length="640" mass="73226">MAEDKMFKLQGQIRQNQAEVQEYLKDLDNWSSDIKKKESNLKSSKDAIGNKAQKLPPVRNSLDRKKKVKKKKKKENGESQEAYSAIPSNDDTKEVTKQSKKISGFDFRAWDQFDVDKACAEIDEDADRSGSASSSEYETDEDWEVERKKQQAIYEKDKGNQYFKEKKYDLAIECYTQGMQCDMSNALLPANRAMALLKQNKYAAAERDCSIAIQLDPTYVKAYARRATARKGLEKWRDSKSDFEKVLALESSNKEAKAELEKLDKKINPPPLPTEDTTGMVKAIYKPPNMRSKKPLIRLDIEEIGVDNEEQKRTEQIKEVKSSQSEVKHKMVEKDEKLFEQFTENASPASIVNMMSHSKRTPNKPSADEVIGVKASIEEIDGTDVKETVSSKRKSISPRINSNTAQSNTLVKKTSPMTSPRDTQTDLSPRIPPVPQSSFQFQTDCKVLKKHKEKFYTYFKAIPPGQYKKLIGNSLESDMLLNILTTLNDYYVPSGADVFSELDSLANVQRFTMTVMFMSTAEQKVIKQLLSYLTNKGVHNPSDIEELKRLDHITPLFRRRKQATNVPDLQHVSTILCTCMSSLYTLLKRTYATDTTVQNLDDDLLKQFDEWCADQVPKQFDEWCADQQNVPVFKLWFLII</sequence>
<dbReference type="InterPro" id="IPR011990">
    <property type="entry name" value="TPR-like_helical_dom_sf"/>
</dbReference>
<reference evidence="7" key="1">
    <citation type="submission" date="2022-03" db="EMBL/GenBank/DDBJ databases">
        <authorList>
            <person name="Martin C."/>
        </authorList>
    </citation>
    <scope>NUCLEOTIDE SEQUENCE</scope>
</reference>
<feature type="region of interest" description="Disordered" evidence="5">
    <location>
        <begin position="385"/>
        <end position="437"/>
    </location>
</feature>
<dbReference type="PANTHER" id="PTHR46423">
    <property type="entry name" value="RNA POLYMERASE II-ASSOCIATED PROTEIN 3"/>
    <property type="match status" value="1"/>
</dbReference>
<feature type="compositionally biased region" description="Basic residues" evidence="5">
    <location>
        <begin position="64"/>
        <end position="74"/>
    </location>
</feature>
<proteinExistence type="inferred from homology"/>
<evidence type="ECO:0000259" key="6">
    <source>
        <dbReference type="Pfam" id="PF13877"/>
    </source>
</evidence>
<protein>
    <recommendedName>
        <fullName evidence="4">RNA polymerase II-associated protein 3</fullName>
    </recommendedName>
</protein>
<feature type="domain" description="RNA-polymerase II-associated protein 3-like C-terminal" evidence="6">
    <location>
        <begin position="435"/>
        <end position="523"/>
    </location>
</feature>
<dbReference type="EMBL" id="CAIIXF020000005">
    <property type="protein sequence ID" value="CAH1785180.1"/>
    <property type="molecule type" value="Genomic_DNA"/>
</dbReference>
<keyword evidence="2" id="KW-0802">TPR repeat</keyword>
<dbReference type="InterPro" id="IPR051966">
    <property type="entry name" value="RPAP3"/>
</dbReference>
<accession>A0A8S4NTR1</accession>
<dbReference type="PANTHER" id="PTHR46423:SF1">
    <property type="entry name" value="RNA POLYMERASE II-ASSOCIATED PROTEIN 3"/>
    <property type="match status" value="1"/>
</dbReference>
<name>A0A8S4NTR1_OWEFU</name>
<gene>
    <name evidence="7" type="ORF">OFUS_LOCUS11279</name>
</gene>
<evidence type="ECO:0000313" key="7">
    <source>
        <dbReference type="EMBL" id="CAH1785180.1"/>
    </source>
</evidence>
<organism evidence="7 8">
    <name type="scientific">Owenia fusiformis</name>
    <name type="common">Polychaete worm</name>
    <dbReference type="NCBI Taxonomy" id="6347"/>
    <lineage>
        <taxon>Eukaryota</taxon>
        <taxon>Metazoa</taxon>
        <taxon>Spiralia</taxon>
        <taxon>Lophotrochozoa</taxon>
        <taxon>Annelida</taxon>
        <taxon>Polychaeta</taxon>
        <taxon>Sedentaria</taxon>
        <taxon>Canalipalpata</taxon>
        <taxon>Sabellida</taxon>
        <taxon>Oweniida</taxon>
        <taxon>Oweniidae</taxon>
        <taxon>Owenia</taxon>
    </lineage>
</organism>
<feature type="compositionally biased region" description="Polar residues" evidence="5">
    <location>
        <begin position="398"/>
        <end position="427"/>
    </location>
</feature>
<keyword evidence="1" id="KW-0677">Repeat</keyword>
<feature type="region of interest" description="Disordered" evidence="5">
    <location>
        <begin position="37"/>
        <end position="98"/>
    </location>
</feature>
<dbReference type="AlphaFoldDB" id="A0A8S4NTR1"/>
<dbReference type="InterPro" id="IPR025986">
    <property type="entry name" value="RPAP3-like_C"/>
</dbReference>
<dbReference type="Pfam" id="PF13877">
    <property type="entry name" value="RPAP3_C"/>
    <property type="match status" value="1"/>
</dbReference>
<keyword evidence="8" id="KW-1185">Reference proteome</keyword>